<sequence>MPKSPGFKPCRSCSKPMPMGDLHDSCLKCLGKADEDEKCRICKGFHPRTKKEWDFNLKQLLMEVALSPHPPSACQDLAPSASVRTTPVAVVEVAPWLDSDRDPQHFCSPALQPVTSAWHPSHSPGQKRHQKPEKGCGSSSISRSLPIDICAHQDRLRRVARNTNLQTEELRITNQQAHLSHYNFNFWNSMLKFKELVPLESREEFGALVDEDKTVARTSLQALLDAEDLAARMLSSRIAMRHASGLPPEVQQMLQDLPFDRGDLFSEQTDFRLRSLKDSRTTLKSLGIVIQHGQRAAGEY</sequence>
<dbReference type="EMBL" id="KB530910">
    <property type="protein sequence ID" value="EMP34924.1"/>
    <property type="molecule type" value="Genomic_DNA"/>
</dbReference>
<evidence type="ECO:0000256" key="1">
    <source>
        <dbReference type="SAM" id="MobiDB-lite"/>
    </source>
</evidence>
<feature type="region of interest" description="Disordered" evidence="1">
    <location>
        <begin position="117"/>
        <end position="141"/>
    </location>
</feature>
<dbReference type="Proteomes" id="UP000031443">
    <property type="component" value="Unassembled WGS sequence"/>
</dbReference>
<keyword evidence="3" id="KW-1185">Reference proteome</keyword>
<reference evidence="3" key="1">
    <citation type="journal article" date="2013" name="Nat. Genet.">
        <title>The draft genomes of soft-shell turtle and green sea turtle yield insights into the development and evolution of the turtle-specific body plan.</title>
        <authorList>
            <person name="Wang Z."/>
            <person name="Pascual-Anaya J."/>
            <person name="Zadissa A."/>
            <person name="Li W."/>
            <person name="Niimura Y."/>
            <person name="Huang Z."/>
            <person name="Li C."/>
            <person name="White S."/>
            <person name="Xiong Z."/>
            <person name="Fang D."/>
            <person name="Wang B."/>
            <person name="Ming Y."/>
            <person name="Chen Y."/>
            <person name="Zheng Y."/>
            <person name="Kuraku S."/>
            <person name="Pignatelli M."/>
            <person name="Herrero J."/>
            <person name="Beal K."/>
            <person name="Nozawa M."/>
            <person name="Li Q."/>
            <person name="Wang J."/>
            <person name="Zhang H."/>
            <person name="Yu L."/>
            <person name="Shigenobu S."/>
            <person name="Wang J."/>
            <person name="Liu J."/>
            <person name="Flicek P."/>
            <person name="Searle S."/>
            <person name="Wang J."/>
            <person name="Kuratani S."/>
            <person name="Yin Y."/>
            <person name="Aken B."/>
            <person name="Zhang G."/>
            <person name="Irie N."/>
        </authorList>
    </citation>
    <scope>NUCLEOTIDE SEQUENCE [LARGE SCALE GENOMIC DNA]</scope>
</reference>
<organism evidence="2 3">
    <name type="scientific">Chelonia mydas</name>
    <name type="common">Green sea-turtle</name>
    <name type="synonym">Chelonia agassizi</name>
    <dbReference type="NCBI Taxonomy" id="8469"/>
    <lineage>
        <taxon>Eukaryota</taxon>
        <taxon>Metazoa</taxon>
        <taxon>Chordata</taxon>
        <taxon>Craniata</taxon>
        <taxon>Vertebrata</taxon>
        <taxon>Euteleostomi</taxon>
        <taxon>Archelosauria</taxon>
        <taxon>Testudinata</taxon>
        <taxon>Testudines</taxon>
        <taxon>Cryptodira</taxon>
        <taxon>Durocryptodira</taxon>
        <taxon>Americhelydia</taxon>
        <taxon>Chelonioidea</taxon>
        <taxon>Cheloniidae</taxon>
        <taxon>Chelonia</taxon>
    </lineage>
</organism>
<evidence type="ECO:0000313" key="2">
    <source>
        <dbReference type="EMBL" id="EMP34924.1"/>
    </source>
</evidence>
<protein>
    <submittedName>
        <fullName evidence="2">Uncharacterized protein</fullName>
    </submittedName>
</protein>
<dbReference type="AlphaFoldDB" id="M7BCM6"/>
<evidence type="ECO:0000313" key="3">
    <source>
        <dbReference type="Proteomes" id="UP000031443"/>
    </source>
</evidence>
<gene>
    <name evidence="2" type="ORF">UY3_07958</name>
</gene>
<name>M7BCM6_CHEMY</name>
<proteinExistence type="predicted"/>
<accession>M7BCM6</accession>
<dbReference type="Gene3D" id="1.10.287.3160">
    <property type="match status" value="1"/>
</dbReference>